<name>A0ACB8S8N7_9AGAM</name>
<accession>A0ACB8S8N7</accession>
<evidence type="ECO:0000313" key="2">
    <source>
        <dbReference type="Proteomes" id="UP000814033"/>
    </source>
</evidence>
<dbReference type="EMBL" id="MU275844">
    <property type="protein sequence ID" value="KAI0052552.1"/>
    <property type="molecule type" value="Genomic_DNA"/>
</dbReference>
<reference evidence="1" key="2">
    <citation type="journal article" date="2022" name="New Phytol.">
        <title>Evolutionary transition to the ectomycorrhizal habit in the genomes of a hyperdiverse lineage of mushroom-forming fungi.</title>
        <authorList>
            <person name="Looney B."/>
            <person name="Miyauchi S."/>
            <person name="Morin E."/>
            <person name="Drula E."/>
            <person name="Courty P.E."/>
            <person name="Kohler A."/>
            <person name="Kuo A."/>
            <person name="LaButti K."/>
            <person name="Pangilinan J."/>
            <person name="Lipzen A."/>
            <person name="Riley R."/>
            <person name="Andreopoulos W."/>
            <person name="He G."/>
            <person name="Johnson J."/>
            <person name="Nolan M."/>
            <person name="Tritt A."/>
            <person name="Barry K.W."/>
            <person name="Grigoriev I.V."/>
            <person name="Nagy L.G."/>
            <person name="Hibbett D."/>
            <person name="Henrissat B."/>
            <person name="Matheny P.B."/>
            <person name="Labbe J."/>
            <person name="Martin F.M."/>
        </authorList>
    </citation>
    <scope>NUCLEOTIDE SEQUENCE</scope>
    <source>
        <strain evidence="1">FP105234-sp</strain>
    </source>
</reference>
<proteinExistence type="predicted"/>
<organism evidence="1 2">
    <name type="scientific">Auriscalpium vulgare</name>
    <dbReference type="NCBI Taxonomy" id="40419"/>
    <lineage>
        <taxon>Eukaryota</taxon>
        <taxon>Fungi</taxon>
        <taxon>Dikarya</taxon>
        <taxon>Basidiomycota</taxon>
        <taxon>Agaricomycotina</taxon>
        <taxon>Agaricomycetes</taxon>
        <taxon>Russulales</taxon>
        <taxon>Auriscalpiaceae</taxon>
        <taxon>Auriscalpium</taxon>
    </lineage>
</organism>
<protein>
    <submittedName>
        <fullName evidence="1">Uncharacterized protein</fullName>
    </submittedName>
</protein>
<dbReference type="Proteomes" id="UP000814033">
    <property type="component" value="Unassembled WGS sequence"/>
</dbReference>
<comment type="caution">
    <text evidence="1">The sequence shown here is derived from an EMBL/GenBank/DDBJ whole genome shotgun (WGS) entry which is preliminary data.</text>
</comment>
<reference evidence="1" key="1">
    <citation type="submission" date="2021-02" db="EMBL/GenBank/DDBJ databases">
        <authorList>
            <consortium name="DOE Joint Genome Institute"/>
            <person name="Ahrendt S."/>
            <person name="Looney B.P."/>
            <person name="Miyauchi S."/>
            <person name="Morin E."/>
            <person name="Drula E."/>
            <person name="Courty P.E."/>
            <person name="Chicoki N."/>
            <person name="Fauchery L."/>
            <person name="Kohler A."/>
            <person name="Kuo A."/>
            <person name="Labutti K."/>
            <person name="Pangilinan J."/>
            <person name="Lipzen A."/>
            <person name="Riley R."/>
            <person name="Andreopoulos W."/>
            <person name="He G."/>
            <person name="Johnson J."/>
            <person name="Barry K.W."/>
            <person name="Grigoriev I.V."/>
            <person name="Nagy L."/>
            <person name="Hibbett D."/>
            <person name="Henrissat B."/>
            <person name="Matheny P.B."/>
            <person name="Labbe J."/>
            <person name="Martin F."/>
        </authorList>
    </citation>
    <scope>NUCLEOTIDE SEQUENCE</scope>
    <source>
        <strain evidence="1">FP105234-sp</strain>
    </source>
</reference>
<evidence type="ECO:0000313" key="1">
    <source>
        <dbReference type="EMBL" id="KAI0052552.1"/>
    </source>
</evidence>
<keyword evidence="2" id="KW-1185">Reference proteome</keyword>
<gene>
    <name evidence="1" type="ORF">FA95DRAFT_1601600</name>
</gene>
<sequence>MAPVHYIRKPDDLPNFRPRCPEPGCPGFVATKLCRGSNNKAHKGLWYDVCHTSPESHFLGFRNDIPRGYQPASYNKTSDSTTETPRKSHSYSYDGRRRQNGAVPQGKVPPEDRPISLRSASPTLETFDPDLEPDVLLNYDLDPDLFLIPDDSNDSTLPSTPLAGLSLLPDAGDEPMWLNDNSILFTVSESAEVPLATPPSSPDAPLSVSMSVSTRVPPSQSSNAPDAALPAKSAARAATRTPSKAGASKRSKTHPPVPSEEEPEQPVGALSQPFYDMIPAHIHSRSQAVAASKPLSRQAERQSREREAKETVQFWFWRESSKKPRRFDIHCPHWPLFRILDCSKTVRLALLPEADHEDPTALIEMYDPSEETWLTIEIASCRSVEPGVPLLFRTYGLEDGVDMSEKEQSCRAGRNPTYSRQGKRPYTATVPDPATPSRSVRPRVRSPSPVSPIQTPTPPSRVRRPAPRIPGTPPPAPLAALQVGDALVLEDGFEEPQSDLVPQNEVPAMPTAEPAATLDSLAPDGDVPPSTPAEGSYARATIDPSLRLVPARPNSKAKWPLKYVCFMAQGFEAMGQLSGTQEQNFCAAFPGSKYVRTTLWEHEKAWKDASESQRQRYVDAGTSGGLTWPQFCKEVKASRRS</sequence>